<dbReference type="OrthoDB" id="9807664at2"/>
<dbReference type="RefSeq" id="WP_158040842.1">
    <property type="nucleotide sequence ID" value="NZ_JACCFV010000001.1"/>
</dbReference>
<dbReference type="EMBL" id="WBJZ01000012">
    <property type="protein sequence ID" value="KAB1656316.1"/>
    <property type="molecule type" value="Genomic_DNA"/>
</dbReference>
<dbReference type="AlphaFoldDB" id="A0A7J5BQR7"/>
<sequence>MGSRTDGHDGADDERELFEALVLLGFQAGLSWRLVLERRDVLRDALAGFDAVRLAAFGAAEVDVALHRPGMIRNRRKVEAAVHNARTVLSLRVAGGLSGLVDGVVPRGTVLTVLPGTGGRRSVESVELARVLRGHGFRFVGPVVAHALVEWTGRGERLATAAP</sequence>
<dbReference type="GO" id="GO:0008725">
    <property type="term" value="F:DNA-3-methyladenine glycosylase activity"/>
    <property type="evidence" value="ECO:0007669"/>
    <property type="project" value="InterPro"/>
</dbReference>
<dbReference type="GO" id="GO:0006284">
    <property type="term" value="P:base-excision repair"/>
    <property type="evidence" value="ECO:0007669"/>
    <property type="project" value="InterPro"/>
</dbReference>
<organism evidence="1 2">
    <name type="scientific">Pseudoclavibacter chungangensis</name>
    <dbReference type="NCBI Taxonomy" id="587635"/>
    <lineage>
        <taxon>Bacteria</taxon>
        <taxon>Bacillati</taxon>
        <taxon>Actinomycetota</taxon>
        <taxon>Actinomycetes</taxon>
        <taxon>Micrococcales</taxon>
        <taxon>Microbacteriaceae</taxon>
        <taxon>Pseudoclavibacter</taxon>
    </lineage>
</organism>
<reference evidence="1 2" key="1">
    <citation type="submission" date="2019-09" db="EMBL/GenBank/DDBJ databases">
        <title>Phylogeny of genus Pseudoclavibacter and closely related genus.</title>
        <authorList>
            <person name="Li Y."/>
        </authorList>
    </citation>
    <scope>NUCLEOTIDE SEQUENCE [LARGE SCALE GENOMIC DNA]</scope>
    <source>
        <strain evidence="1 2">DSM 23821</strain>
    </source>
</reference>
<evidence type="ECO:0000313" key="2">
    <source>
        <dbReference type="Proteomes" id="UP000467240"/>
    </source>
</evidence>
<dbReference type="PANTHER" id="PTHR30037">
    <property type="entry name" value="DNA-3-METHYLADENINE GLYCOSYLASE 1"/>
    <property type="match status" value="1"/>
</dbReference>
<name>A0A7J5BQR7_9MICO</name>
<proteinExistence type="predicted"/>
<comment type="caution">
    <text evidence="1">The sequence shown here is derived from an EMBL/GenBank/DDBJ whole genome shotgun (WGS) entry which is preliminary data.</text>
</comment>
<keyword evidence="2" id="KW-1185">Reference proteome</keyword>
<dbReference type="SUPFAM" id="SSF48150">
    <property type="entry name" value="DNA-glycosylase"/>
    <property type="match status" value="1"/>
</dbReference>
<dbReference type="PANTHER" id="PTHR30037:SF4">
    <property type="entry name" value="DNA-3-METHYLADENINE GLYCOSYLASE I"/>
    <property type="match status" value="1"/>
</dbReference>
<gene>
    <name evidence="1" type="ORF">F8O01_10630</name>
</gene>
<protein>
    <submittedName>
        <fullName evidence="1">DNA-3-methyladenine glycosylase I</fullName>
    </submittedName>
</protein>
<dbReference type="Proteomes" id="UP000467240">
    <property type="component" value="Unassembled WGS sequence"/>
</dbReference>
<dbReference type="Gene3D" id="1.10.340.30">
    <property type="entry name" value="Hypothetical protein, domain 2"/>
    <property type="match status" value="1"/>
</dbReference>
<dbReference type="InterPro" id="IPR011257">
    <property type="entry name" value="DNA_glycosylase"/>
</dbReference>
<evidence type="ECO:0000313" key="1">
    <source>
        <dbReference type="EMBL" id="KAB1656316.1"/>
    </source>
</evidence>
<dbReference type="InterPro" id="IPR005019">
    <property type="entry name" value="Adenine_glyco"/>
</dbReference>
<dbReference type="Pfam" id="PF03352">
    <property type="entry name" value="Adenine_glyco"/>
    <property type="match status" value="1"/>
</dbReference>
<accession>A0A7J5BQR7</accession>
<dbReference type="InterPro" id="IPR052891">
    <property type="entry name" value="DNA-3mA_glycosylase"/>
</dbReference>